<sequence length="48" mass="4775">MFGGIKTGLSFISVAGQAVRYGQAIAADMNGSGSAVGKTLNAKQGGMR</sequence>
<accession>A0ABT6Q2D6</accession>
<protein>
    <submittedName>
        <fullName evidence="1">Uncharacterized protein</fullName>
    </submittedName>
</protein>
<proteinExistence type="predicted"/>
<organism evidence="1 2">
    <name type="scientific">Commensalibacter oyaizuii</name>
    <dbReference type="NCBI Taxonomy" id="3043873"/>
    <lineage>
        <taxon>Bacteria</taxon>
        <taxon>Pseudomonadati</taxon>
        <taxon>Pseudomonadota</taxon>
        <taxon>Alphaproteobacteria</taxon>
        <taxon>Acetobacterales</taxon>
        <taxon>Acetobacteraceae</taxon>
    </lineage>
</organism>
<dbReference type="RefSeq" id="WP_281448384.1">
    <property type="nucleotide sequence ID" value="NZ_JASBAO010000001.1"/>
</dbReference>
<evidence type="ECO:0000313" key="2">
    <source>
        <dbReference type="Proteomes" id="UP001431634"/>
    </source>
</evidence>
<gene>
    <name evidence="1" type="ORF">QJV27_07880</name>
</gene>
<dbReference type="EMBL" id="JASBAO010000001">
    <property type="protein sequence ID" value="MDI2091288.1"/>
    <property type="molecule type" value="Genomic_DNA"/>
</dbReference>
<reference evidence="1" key="1">
    <citation type="submission" date="2023-05" db="EMBL/GenBank/DDBJ databases">
        <title>Whole genome sequence of Commensalibacter sp.</title>
        <authorList>
            <person name="Charoenyingcharoen P."/>
            <person name="Yukphan P."/>
        </authorList>
    </citation>
    <scope>NUCLEOTIDE SEQUENCE</scope>
    <source>
        <strain evidence="1">TBRC 16381</strain>
    </source>
</reference>
<comment type="caution">
    <text evidence="1">The sequence shown here is derived from an EMBL/GenBank/DDBJ whole genome shotgun (WGS) entry which is preliminary data.</text>
</comment>
<keyword evidence="2" id="KW-1185">Reference proteome</keyword>
<name>A0ABT6Q2D6_9PROT</name>
<evidence type="ECO:0000313" key="1">
    <source>
        <dbReference type="EMBL" id="MDI2091288.1"/>
    </source>
</evidence>
<dbReference type="Proteomes" id="UP001431634">
    <property type="component" value="Unassembled WGS sequence"/>
</dbReference>